<evidence type="ECO:0000256" key="8">
    <source>
        <dbReference type="SAM" id="Phobius"/>
    </source>
</evidence>
<dbReference type="Pfam" id="PF02415">
    <property type="entry name" value="Chlam_PMP"/>
    <property type="match status" value="1"/>
</dbReference>
<evidence type="ECO:0000256" key="5">
    <source>
        <dbReference type="ARBA" id="ARBA00022729"/>
    </source>
</evidence>
<dbReference type="GO" id="GO:0005576">
    <property type="term" value="C:extracellular region"/>
    <property type="evidence" value="ECO:0007669"/>
    <property type="project" value="UniProtKB-SubCell"/>
</dbReference>
<dbReference type="PANTHER" id="PTHR11319">
    <property type="entry name" value="G PROTEIN-COUPLED RECEPTOR-RELATED"/>
    <property type="match status" value="1"/>
</dbReference>
<keyword evidence="8 9" id="KW-0812">Transmembrane</keyword>
<evidence type="ECO:0000313" key="9">
    <source>
        <dbReference type="EMBL" id="EAR91835.2"/>
    </source>
</evidence>
<dbReference type="OrthoDB" id="338325at2759"/>
<dbReference type="HOGENOM" id="CLU_003191_4_1_1"/>
<proteinExistence type="predicted"/>
<evidence type="ECO:0000256" key="7">
    <source>
        <dbReference type="ARBA" id="ARBA00023237"/>
    </source>
</evidence>
<keyword evidence="6 8" id="KW-0472">Membrane</keyword>
<keyword evidence="10" id="KW-1185">Reference proteome</keyword>
<dbReference type="RefSeq" id="XP_001012080.2">
    <property type="nucleotide sequence ID" value="XM_001012080.2"/>
</dbReference>
<evidence type="ECO:0000256" key="6">
    <source>
        <dbReference type="ARBA" id="ARBA00023136"/>
    </source>
</evidence>
<dbReference type="GeneID" id="7846648"/>
<evidence type="ECO:0000256" key="1">
    <source>
        <dbReference type="ARBA" id="ARBA00004196"/>
    </source>
</evidence>
<evidence type="ECO:0000256" key="2">
    <source>
        <dbReference type="ARBA" id="ARBA00004442"/>
    </source>
</evidence>
<feature type="transmembrane region" description="Helical" evidence="8">
    <location>
        <begin position="360"/>
        <end position="380"/>
    </location>
</feature>
<keyword evidence="4" id="KW-0964">Secreted</keyword>
<dbReference type="EMBL" id="GG662768">
    <property type="protein sequence ID" value="EAR91835.2"/>
    <property type="molecule type" value="Genomic_DNA"/>
</dbReference>
<comment type="subcellular location">
    <subcellularLocation>
        <location evidence="1">Cell envelope</location>
    </subcellularLocation>
    <subcellularLocation>
        <location evidence="2">Cell outer membrane</location>
    </subcellularLocation>
    <subcellularLocation>
        <location evidence="3">Secreted</location>
    </subcellularLocation>
</comment>
<dbReference type="KEGG" id="tet:TTHERM_00986280"/>
<protein>
    <submittedName>
        <fullName evidence="9">Transmembrane protein, putative</fullName>
    </submittedName>
</protein>
<sequence length="490" mass="56258">MLNQAQQNSGGAIYASNSYININKCIFQNNISKKERGGAIYSDNTYIIISNSNIINNIAYVGGGVYYNKMNTIDVDRASQIYGNKGRFYGDNLGSYPRKLLKVDLKTKQIYSKIVIQNFQSGNYTKQPIFVQYFDEENKILNFNIAESPNQLSPSIKQEIQNYQISIANSTEIKDLTIILGQQLQYIKKINLFQLNITAGNYYKTDFQLVLYSEFFGMKLTLDVFLSFRKCQIGEILYPKQGYISCDQCIQGTYSVVNPYQGQSNNPVQCLKCPSNKAKLCYSNRIILQDNYWRESNQTDIIYSCDTIGCSETSYNQINGCIKGYIGPLCNTCDFKGKIWQNSYAQKGKECIECAKVVDLYIYLILLICLYALYIVKSIFFNYLQILSSSIDVYNQIPNIIGSTFKIAGDPAQVTYTNLDCIYKDWIISQLWFNSLQLLNCLFLFAYVKVQELKSICLMILPNSVGQVNIYFFQQESYIRLQQFGVQEYH</sequence>
<dbReference type="PANTHER" id="PTHR11319:SF35">
    <property type="entry name" value="OUTER MEMBRANE PROTEIN PMPC-RELATED"/>
    <property type="match status" value="1"/>
</dbReference>
<gene>
    <name evidence="9" type="ORF">TTHERM_00986280</name>
</gene>
<dbReference type="NCBIfam" id="TIGR01376">
    <property type="entry name" value="POMP_repeat"/>
    <property type="match status" value="1"/>
</dbReference>
<keyword evidence="7" id="KW-0998">Cell outer membrane</keyword>
<dbReference type="Proteomes" id="UP000009168">
    <property type="component" value="Unassembled WGS sequence"/>
</dbReference>
<keyword evidence="5" id="KW-0732">Signal</keyword>
<keyword evidence="8" id="KW-1133">Transmembrane helix</keyword>
<dbReference type="InParanoid" id="Q233U9"/>
<evidence type="ECO:0000256" key="4">
    <source>
        <dbReference type="ARBA" id="ARBA00022525"/>
    </source>
</evidence>
<organism evidence="9 10">
    <name type="scientific">Tetrahymena thermophila (strain SB210)</name>
    <dbReference type="NCBI Taxonomy" id="312017"/>
    <lineage>
        <taxon>Eukaryota</taxon>
        <taxon>Sar</taxon>
        <taxon>Alveolata</taxon>
        <taxon>Ciliophora</taxon>
        <taxon>Intramacronucleata</taxon>
        <taxon>Oligohymenophorea</taxon>
        <taxon>Hymenostomatida</taxon>
        <taxon>Tetrahymenina</taxon>
        <taxon>Tetrahymenidae</taxon>
        <taxon>Tetrahymena</taxon>
    </lineage>
</organism>
<evidence type="ECO:0000256" key="3">
    <source>
        <dbReference type="ARBA" id="ARBA00004613"/>
    </source>
</evidence>
<reference evidence="10" key="1">
    <citation type="journal article" date="2006" name="PLoS Biol.">
        <title>Macronuclear genome sequence of the ciliate Tetrahymena thermophila, a model eukaryote.</title>
        <authorList>
            <person name="Eisen J.A."/>
            <person name="Coyne R.S."/>
            <person name="Wu M."/>
            <person name="Wu D."/>
            <person name="Thiagarajan M."/>
            <person name="Wortman J.R."/>
            <person name="Badger J.H."/>
            <person name="Ren Q."/>
            <person name="Amedeo P."/>
            <person name="Jones K.M."/>
            <person name="Tallon L.J."/>
            <person name="Delcher A.L."/>
            <person name="Salzberg S.L."/>
            <person name="Silva J.C."/>
            <person name="Haas B.J."/>
            <person name="Majoros W.H."/>
            <person name="Farzad M."/>
            <person name="Carlton J.M."/>
            <person name="Smith R.K. Jr."/>
            <person name="Garg J."/>
            <person name="Pearlman R.E."/>
            <person name="Karrer K.M."/>
            <person name="Sun L."/>
            <person name="Manning G."/>
            <person name="Elde N.C."/>
            <person name="Turkewitz A.P."/>
            <person name="Asai D.J."/>
            <person name="Wilkes D.E."/>
            <person name="Wang Y."/>
            <person name="Cai H."/>
            <person name="Collins K."/>
            <person name="Stewart B.A."/>
            <person name="Lee S.R."/>
            <person name="Wilamowska K."/>
            <person name="Weinberg Z."/>
            <person name="Ruzzo W.L."/>
            <person name="Wloga D."/>
            <person name="Gaertig J."/>
            <person name="Frankel J."/>
            <person name="Tsao C.-C."/>
            <person name="Gorovsky M.A."/>
            <person name="Keeling P.J."/>
            <person name="Waller R.F."/>
            <person name="Patron N.J."/>
            <person name="Cherry J.M."/>
            <person name="Stover N.A."/>
            <person name="Krieger C.J."/>
            <person name="del Toro C."/>
            <person name="Ryder H.F."/>
            <person name="Williamson S.C."/>
            <person name="Barbeau R.A."/>
            <person name="Hamilton E.P."/>
            <person name="Orias E."/>
        </authorList>
    </citation>
    <scope>NUCLEOTIDE SEQUENCE [LARGE SCALE GENOMIC DNA]</scope>
    <source>
        <strain evidence="10">SB210</strain>
    </source>
</reference>
<dbReference type="InterPro" id="IPR003368">
    <property type="entry name" value="POMP_repeat"/>
</dbReference>
<evidence type="ECO:0000313" key="10">
    <source>
        <dbReference type="Proteomes" id="UP000009168"/>
    </source>
</evidence>
<dbReference type="AlphaFoldDB" id="Q233U9"/>
<accession>Q233U9</accession>
<name>Q233U9_TETTS</name>